<comment type="caution">
    <text evidence="6">The sequence shown here is derived from an EMBL/GenBank/DDBJ whole genome shotgun (WGS) entry which is preliminary data.</text>
</comment>
<dbReference type="GO" id="GO:0003677">
    <property type="term" value="F:DNA binding"/>
    <property type="evidence" value="ECO:0007669"/>
    <property type="project" value="UniProtKB-KW"/>
</dbReference>
<keyword evidence="1" id="KW-0805">Transcription regulation</keyword>
<dbReference type="Proteomes" id="UP001138757">
    <property type="component" value="Unassembled WGS sequence"/>
</dbReference>
<evidence type="ECO:0000259" key="5">
    <source>
        <dbReference type="PROSITE" id="PS51118"/>
    </source>
</evidence>
<dbReference type="PANTHER" id="PTHR33204:SF18">
    <property type="entry name" value="TRANSCRIPTIONAL REGULATORY PROTEIN"/>
    <property type="match status" value="1"/>
</dbReference>
<feature type="compositionally biased region" description="Basic and acidic residues" evidence="4">
    <location>
        <begin position="148"/>
        <end position="161"/>
    </location>
</feature>
<organism evidence="6 7">
    <name type="scientific">Sphingobium nicotianae</name>
    <dbReference type="NCBI Taxonomy" id="2782607"/>
    <lineage>
        <taxon>Bacteria</taxon>
        <taxon>Pseudomonadati</taxon>
        <taxon>Pseudomonadota</taxon>
        <taxon>Alphaproteobacteria</taxon>
        <taxon>Sphingomonadales</taxon>
        <taxon>Sphingomonadaceae</taxon>
        <taxon>Sphingobium</taxon>
    </lineage>
</organism>
<evidence type="ECO:0000313" key="7">
    <source>
        <dbReference type="Proteomes" id="UP001138757"/>
    </source>
</evidence>
<dbReference type="PROSITE" id="PS51118">
    <property type="entry name" value="HTH_HXLR"/>
    <property type="match status" value="1"/>
</dbReference>
<dbReference type="AlphaFoldDB" id="A0A9X1ISW0"/>
<dbReference type="RefSeq" id="WP_214625220.1">
    <property type="nucleotide sequence ID" value="NZ_JAHGAW010000013.1"/>
</dbReference>
<dbReference type="InterPro" id="IPR036388">
    <property type="entry name" value="WH-like_DNA-bd_sf"/>
</dbReference>
<dbReference type="InterPro" id="IPR002577">
    <property type="entry name" value="HTH_HxlR"/>
</dbReference>
<accession>A0A9X1ISW0</accession>
<evidence type="ECO:0000256" key="3">
    <source>
        <dbReference type="ARBA" id="ARBA00023163"/>
    </source>
</evidence>
<evidence type="ECO:0000313" key="6">
    <source>
        <dbReference type="EMBL" id="MBT2188971.1"/>
    </source>
</evidence>
<dbReference type="EMBL" id="JAHGAW010000013">
    <property type="protein sequence ID" value="MBT2188971.1"/>
    <property type="molecule type" value="Genomic_DNA"/>
</dbReference>
<evidence type="ECO:0000256" key="1">
    <source>
        <dbReference type="ARBA" id="ARBA00023015"/>
    </source>
</evidence>
<proteinExistence type="predicted"/>
<dbReference type="SUPFAM" id="SSF46785">
    <property type="entry name" value="Winged helix' DNA-binding domain"/>
    <property type="match status" value="1"/>
</dbReference>
<feature type="domain" description="HTH hxlR-type" evidence="5">
    <location>
        <begin position="13"/>
        <end position="110"/>
    </location>
</feature>
<evidence type="ECO:0000256" key="4">
    <source>
        <dbReference type="SAM" id="MobiDB-lite"/>
    </source>
</evidence>
<gene>
    <name evidence="6" type="ORF">KK488_18655</name>
</gene>
<name>A0A9X1ISW0_9SPHN</name>
<dbReference type="Gene3D" id="1.10.10.10">
    <property type="entry name" value="Winged helix-like DNA-binding domain superfamily/Winged helix DNA-binding domain"/>
    <property type="match status" value="1"/>
</dbReference>
<evidence type="ECO:0000256" key="2">
    <source>
        <dbReference type="ARBA" id="ARBA00023125"/>
    </source>
</evidence>
<keyword evidence="2" id="KW-0238">DNA-binding</keyword>
<keyword evidence="7" id="KW-1185">Reference proteome</keyword>
<feature type="region of interest" description="Disordered" evidence="4">
    <location>
        <begin position="148"/>
        <end position="173"/>
    </location>
</feature>
<dbReference type="PANTHER" id="PTHR33204">
    <property type="entry name" value="TRANSCRIPTIONAL REGULATOR, MARR FAMILY"/>
    <property type="match status" value="1"/>
</dbReference>
<keyword evidence="3" id="KW-0804">Transcription</keyword>
<dbReference type="Pfam" id="PF01638">
    <property type="entry name" value="HxlR"/>
    <property type="match status" value="1"/>
</dbReference>
<protein>
    <submittedName>
        <fullName evidence="6">Helix-turn-helix transcriptional regulator</fullName>
    </submittedName>
</protein>
<sequence length="173" mass="19228">MGARKGLDAFEGCALPAALEAMGERWSFLILRASFNGIVYFEDFQATLGIARNILSNRLARLVAKGILTREPVAEDKRRVAYRLTEKGRGLVPVMIALRQWGERWSGVSPSGPILSDCRDRKPVRPITIQAWDGRPLDHHDLCWIGRPEDKDGTAPCRDEAVTNGETTEGGKR</sequence>
<reference evidence="6" key="1">
    <citation type="submission" date="2021-05" db="EMBL/GenBank/DDBJ databases">
        <title>Genome of Sphingobium sp. strain.</title>
        <authorList>
            <person name="Fan R."/>
        </authorList>
    </citation>
    <scope>NUCLEOTIDE SEQUENCE</scope>
    <source>
        <strain evidence="6">H33</strain>
    </source>
</reference>
<dbReference type="InterPro" id="IPR036390">
    <property type="entry name" value="WH_DNA-bd_sf"/>
</dbReference>